<dbReference type="EMBL" id="LGRX02015777">
    <property type="protein sequence ID" value="KAK3263045.1"/>
    <property type="molecule type" value="Genomic_DNA"/>
</dbReference>
<dbReference type="Proteomes" id="UP001190700">
    <property type="component" value="Unassembled WGS sequence"/>
</dbReference>
<name>A0AAE0KWI8_9CHLO</name>
<organism evidence="2 3">
    <name type="scientific">Cymbomonas tetramitiformis</name>
    <dbReference type="NCBI Taxonomy" id="36881"/>
    <lineage>
        <taxon>Eukaryota</taxon>
        <taxon>Viridiplantae</taxon>
        <taxon>Chlorophyta</taxon>
        <taxon>Pyramimonadophyceae</taxon>
        <taxon>Pyramimonadales</taxon>
        <taxon>Pyramimonadaceae</taxon>
        <taxon>Cymbomonas</taxon>
    </lineage>
</organism>
<evidence type="ECO:0000313" key="2">
    <source>
        <dbReference type="EMBL" id="KAK3263045.1"/>
    </source>
</evidence>
<feature type="compositionally biased region" description="Polar residues" evidence="1">
    <location>
        <begin position="1"/>
        <end position="12"/>
    </location>
</feature>
<sequence length="165" mass="18301">MSSSTNKGSFSRGSRDSMRCRAGDSEEEEEEGRPDFIFYFKMPTKGIADNGIADVKLKPILEESELVLVRYELPFGLNVAPDDETGEIVVKGDGAVEKVGDILRQATYWQGNRPILLDISTNKAEFDLIVKALMTNTTDVSDDIVLVFERPGASERLEVNMDGFD</sequence>
<comment type="caution">
    <text evidence="2">The sequence shown here is derived from an EMBL/GenBank/DDBJ whole genome shotgun (WGS) entry which is preliminary data.</text>
</comment>
<proteinExistence type="predicted"/>
<dbReference type="AlphaFoldDB" id="A0AAE0KWI8"/>
<protein>
    <submittedName>
        <fullName evidence="2">Uncharacterized protein</fullName>
    </submittedName>
</protein>
<reference evidence="2 3" key="1">
    <citation type="journal article" date="2015" name="Genome Biol. Evol.">
        <title>Comparative Genomics of a Bacterivorous Green Alga Reveals Evolutionary Causalities and Consequences of Phago-Mixotrophic Mode of Nutrition.</title>
        <authorList>
            <person name="Burns J.A."/>
            <person name="Paasch A."/>
            <person name="Narechania A."/>
            <person name="Kim E."/>
        </authorList>
    </citation>
    <scope>NUCLEOTIDE SEQUENCE [LARGE SCALE GENOMIC DNA]</scope>
    <source>
        <strain evidence="2 3">PLY_AMNH</strain>
    </source>
</reference>
<feature type="region of interest" description="Disordered" evidence="1">
    <location>
        <begin position="1"/>
        <end position="31"/>
    </location>
</feature>
<keyword evidence="3" id="KW-1185">Reference proteome</keyword>
<evidence type="ECO:0000256" key="1">
    <source>
        <dbReference type="SAM" id="MobiDB-lite"/>
    </source>
</evidence>
<feature type="compositionally biased region" description="Basic and acidic residues" evidence="1">
    <location>
        <begin position="13"/>
        <end position="24"/>
    </location>
</feature>
<accession>A0AAE0KWI8</accession>
<evidence type="ECO:0000313" key="3">
    <source>
        <dbReference type="Proteomes" id="UP001190700"/>
    </source>
</evidence>
<gene>
    <name evidence="2" type="ORF">CYMTET_28130</name>
</gene>